<proteinExistence type="predicted"/>
<dbReference type="GO" id="GO:0004519">
    <property type="term" value="F:endonuclease activity"/>
    <property type="evidence" value="ECO:0007669"/>
    <property type="project" value="InterPro"/>
</dbReference>
<dbReference type="Pfam" id="PF14528">
    <property type="entry name" value="LAGLIDADG_3"/>
    <property type="match status" value="2"/>
</dbReference>
<evidence type="ECO:0000313" key="3">
    <source>
        <dbReference type="Proteomes" id="UP000176689"/>
    </source>
</evidence>
<dbReference type="Gene3D" id="3.10.28.10">
    <property type="entry name" value="Homing endonucleases"/>
    <property type="match status" value="1"/>
</dbReference>
<accession>A0A1F6E6B1</accession>
<dbReference type="Proteomes" id="UP000176689">
    <property type="component" value="Unassembled WGS sequence"/>
</dbReference>
<feature type="domain" description="Homing endonuclease LAGLIDADG" evidence="1">
    <location>
        <begin position="21"/>
        <end position="92"/>
    </location>
</feature>
<reference evidence="2 3" key="1">
    <citation type="journal article" date="2016" name="Nat. Commun.">
        <title>Thousands of microbial genomes shed light on interconnected biogeochemical processes in an aquifer system.</title>
        <authorList>
            <person name="Anantharaman K."/>
            <person name="Brown C.T."/>
            <person name="Hug L.A."/>
            <person name="Sharon I."/>
            <person name="Castelle C.J."/>
            <person name="Probst A.J."/>
            <person name="Thomas B.C."/>
            <person name="Singh A."/>
            <person name="Wilkins M.J."/>
            <person name="Karaoz U."/>
            <person name="Brodie E.L."/>
            <person name="Williams K.H."/>
            <person name="Hubbard S.S."/>
            <person name="Banfield J.F."/>
        </authorList>
    </citation>
    <scope>NUCLEOTIDE SEQUENCE [LARGE SCALE GENOMIC DNA]</scope>
</reference>
<dbReference type="InterPro" id="IPR004860">
    <property type="entry name" value="LAGLIDADG_dom"/>
</dbReference>
<dbReference type="InterPro" id="IPR027434">
    <property type="entry name" value="Homing_endonucl"/>
</dbReference>
<name>A0A1F6E6B1_9BACT</name>
<dbReference type="AlphaFoldDB" id="A0A1F6E6B1"/>
<dbReference type="SUPFAM" id="SSF55608">
    <property type="entry name" value="Homing endonucleases"/>
    <property type="match status" value="2"/>
</dbReference>
<sequence>MVKRGPKPKGKVKIKWSRRFAYAIGLLTADGCLSKDGRHIDLTSKDKAQVMLFRKCLGIATKVSTKRSGSGNLTYCIQFSDVLFYRFLQNIGLSPAKSKTISSVSIPDRYFLDFLRGYFDGDGCSYSYYDSVFKKSYRFYISFTSASAAFLDWLRAELDGVLNIKGHIGHYRDTPYVQLKYSKKEAVVLSRRMYYRAGTLCLRRKHLKIKQSLRIIG</sequence>
<feature type="domain" description="Homing endonuclease LAGLIDADG" evidence="1">
    <location>
        <begin position="113"/>
        <end position="186"/>
    </location>
</feature>
<protein>
    <recommendedName>
        <fullName evidence="1">Homing endonuclease LAGLIDADG domain-containing protein</fullName>
    </recommendedName>
</protein>
<evidence type="ECO:0000313" key="2">
    <source>
        <dbReference type="EMBL" id="OGG69208.1"/>
    </source>
</evidence>
<organism evidence="2 3">
    <name type="scientific">Candidatus Kaiserbacteria bacterium RIFCSPHIGHO2_12_FULL_53_13</name>
    <dbReference type="NCBI Taxonomy" id="1798502"/>
    <lineage>
        <taxon>Bacteria</taxon>
        <taxon>Candidatus Kaiseribacteriota</taxon>
    </lineage>
</organism>
<gene>
    <name evidence="2" type="ORF">A3F27_01300</name>
</gene>
<evidence type="ECO:0000259" key="1">
    <source>
        <dbReference type="Pfam" id="PF14528"/>
    </source>
</evidence>
<dbReference type="EMBL" id="MFLP01000036">
    <property type="protein sequence ID" value="OGG69208.1"/>
    <property type="molecule type" value="Genomic_DNA"/>
</dbReference>
<comment type="caution">
    <text evidence="2">The sequence shown here is derived from an EMBL/GenBank/DDBJ whole genome shotgun (WGS) entry which is preliminary data.</text>
</comment>